<evidence type="ECO:0000313" key="2">
    <source>
        <dbReference type="EMBL" id="MBW0504554.1"/>
    </source>
</evidence>
<evidence type="ECO:0000256" key="1">
    <source>
        <dbReference type="SAM" id="MobiDB-lite"/>
    </source>
</evidence>
<dbReference type="AlphaFoldDB" id="A0A9Q3DJY5"/>
<proteinExistence type="predicted"/>
<reference evidence="2" key="1">
    <citation type="submission" date="2021-03" db="EMBL/GenBank/DDBJ databases">
        <title>Draft genome sequence of rust myrtle Austropuccinia psidii MF-1, a brazilian biotype.</title>
        <authorList>
            <person name="Quecine M.C."/>
            <person name="Pachon D.M.R."/>
            <person name="Bonatelli M.L."/>
            <person name="Correr F.H."/>
            <person name="Franceschini L.M."/>
            <person name="Leite T.F."/>
            <person name="Margarido G.R.A."/>
            <person name="Almeida C.A."/>
            <person name="Ferrarezi J.A."/>
            <person name="Labate C.A."/>
        </authorList>
    </citation>
    <scope>NUCLEOTIDE SEQUENCE</scope>
    <source>
        <strain evidence="2">MF-1</strain>
    </source>
</reference>
<dbReference type="EMBL" id="AVOT02017999">
    <property type="protein sequence ID" value="MBW0504554.1"/>
    <property type="molecule type" value="Genomic_DNA"/>
</dbReference>
<gene>
    <name evidence="2" type="ORF">O181_044269</name>
</gene>
<sequence>MQGQEQNIFQPKAERVRTNDSKIAGLDERSTQAPEIAVHSSIISSPINRNINPTQIEHNVVTPESNLKNNALWLQMSEYVDQTQTQFLELRASHQRMKTLTACMDKIVKTLQEGHAQLRKASEETNKRLNQVIEKQNHSKSDRNCMDQDINKLFSVYHNMRPQPQGHVMQDPYNQKEIKPDAILVNKGRSPSQ</sequence>
<feature type="region of interest" description="Disordered" evidence="1">
    <location>
        <begin position="1"/>
        <end position="32"/>
    </location>
</feature>
<accession>A0A9Q3DJY5</accession>
<dbReference type="Proteomes" id="UP000765509">
    <property type="component" value="Unassembled WGS sequence"/>
</dbReference>
<evidence type="ECO:0000313" key="3">
    <source>
        <dbReference type="Proteomes" id="UP000765509"/>
    </source>
</evidence>
<comment type="caution">
    <text evidence="2">The sequence shown here is derived from an EMBL/GenBank/DDBJ whole genome shotgun (WGS) entry which is preliminary data.</text>
</comment>
<feature type="compositionally biased region" description="Basic and acidic residues" evidence="1">
    <location>
        <begin position="12"/>
        <end position="30"/>
    </location>
</feature>
<protein>
    <submittedName>
        <fullName evidence="2">Uncharacterized protein</fullName>
    </submittedName>
</protein>
<keyword evidence="3" id="KW-1185">Reference proteome</keyword>
<organism evidence="2 3">
    <name type="scientific">Austropuccinia psidii MF-1</name>
    <dbReference type="NCBI Taxonomy" id="1389203"/>
    <lineage>
        <taxon>Eukaryota</taxon>
        <taxon>Fungi</taxon>
        <taxon>Dikarya</taxon>
        <taxon>Basidiomycota</taxon>
        <taxon>Pucciniomycotina</taxon>
        <taxon>Pucciniomycetes</taxon>
        <taxon>Pucciniales</taxon>
        <taxon>Sphaerophragmiaceae</taxon>
        <taxon>Austropuccinia</taxon>
    </lineage>
</organism>
<name>A0A9Q3DJY5_9BASI</name>